<keyword evidence="1" id="KW-0812">Transmembrane</keyword>
<dbReference type="EMBL" id="PFSK01000031">
    <property type="protein sequence ID" value="PJC22585.1"/>
    <property type="molecule type" value="Genomic_DNA"/>
</dbReference>
<proteinExistence type="predicted"/>
<feature type="transmembrane region" description="Helical" evidence="1">
    <location>
        <begin position="12"/>
        <end position="35"/>
    </location>
</feature>
<dbReference type="InterPro" id="IPR010994">
    <property type="entry name" value="RuvA_2-like"/>
</dbReference>
<name>A0A2M8EIP7_UNCKA</name>
<accession>A0A2M8EIP7</accession>
<evidence type="ECO:0000313" key="3">
    <source>
        <dbReference type="EMBL" id="PJC22585.1"/>
    </source>
</evidence>
<dbReference type="PANTHER" id="PTHR21180:SF32">
    <property type="entry name" value="ENDONUCLEASE_EXONUCLEASE_PHOSPHATASE FAMILY DOMAIN-CONTAINING PROTEIN 1"/>
    <property type="match status" value="1"/>
</dbReference>
<dbReference type="GO" id="GO:0003677">
    <property type="term" value="F:DNA binding"/>
    <property type="evidence" value="ECO:0007669"/>
    <property type="project" value="InterPro"/>
</dbReference>
<feature type="domain" description="Helix-hairpin-helix DNA-binding motif class 1" evidence="2">
    <location>
        <begin position="106"/>
        <end position="125"/>
    </location>
</feature>
<organism evidence="3 4">
    <name type="scientific">candidate division WWE3 bacterium CG_4_9_14_0_2_um_filter_48_10</name>
    <dbReference type="NCBI Taxonomy" id="1975078"/>
    <lineage>
        <taxon>Bacteria</taxon>
        <taxon>Katanobacteria</taxon>
    </lineage>
</organism>
<dbReference type="Gene3D" id="1.10.150.320">
    <property type="entry name" value="Photosystem II 12 kDa extrinsic protein"/>
    <property type="match status" value="1"/>
</dbReference>
<dbReference type="Pfam" id="PF12836">
    <property type="entry name" value="HHH_3"/>
    <property type="match status" value="1"/>
</dbReference>
<dbReference type="InterPro" id="IPR003583">
    <property type="entry name" value="Hlx-hairpin-Hlx_DNA-bd_motif"/>
</dbReference>
<dbReference type="GO" id="GO:0006281">
    <property type="term" value="P:DNA repair"/>
    <property type="evidence" value="ECO:0007669"/>
    <property type="project" value="InterPro"/>
</dbReference>
<gene>
    <name evidence="3" type="ORF">CO059_02210</name>
</gene>
<evidence type="ECO:0000259" key="2">
    <source>
        <dbReference type="SMART" id="SM00278"/>
    </source>
</evidence>
<evidence type="ECO:0000313" key="4">
    <source>
        <dbReference type="Proteomes" id="UP000228781"/>
    </source>
</evidence>
<keyword evidence="1" id="KW-1133">Transmembrane helix</keyword>
<reference evidence="4" key="1">
    <citation type="submission" date="2017-09" db="EMBL/GenBank/DDBJ databases">
        <title>Depth-based differentiation of microbial function through sediment-hosted aquifers and enrichment of novel symbionts in the deep terrestrial subsurface.</title>
        <authorList>
            <person name="Probst A.J."/>
            <person name="Ladd B."/>
            <person name="Jarett J.K."/>
            <person name="Geller-Mcgrath D.E."/>
            <person name="Sieber C.M.K."/>
            <person name="Emerson J.B."/>
            <person name="Anantharaman K."/>
            <person name="Thomas B.C."/>
            <person name="Malmstrom R."/>
            <person name="Stieglmeier M."/>
            <person name="Klingl A."/>
            <person name="Woyke T."/>
            <person name="Ryan C.M."/>
            <person name="Banfield J.F."/>
        </authorList>
    </citation>
    <scope>NUCLEOTIDE SEQUENCE [LARGE SCALE GENOMIC DNA]</scope>
</reference>
<dbReference type="InterPro" id="IPR004509">
    <property type="entry name" value="Competence_ComEA_HhH"/>
</dbReference>
<dbReference type="GO" id="GO:0015627">
    <property type="term" value="C:type II protein secretion system complex"/>
    <property type="evidence" value="ECO:0007669"/>
    <property type="project" value="TreeGrafter"/>
</dbReference>
<dbReference type="PANTHER" id="PTHR21180">
    <property type="entry name" value="ENDONUCLEASE/EXONUCLEASE/PHOSPHATASE FAMILY DOMAIN-CONTAINING PROTEIN 1"/>
    <property type="match status" value="1"/>
</dbReference>
<keyword evidence="1" id="KW-0472">Membrane</keyword>
<protein>
    <recommendedName>
        <fullName evidence="2">Helix-hairpin-helix DNA-binding motif class 1 domain-containing protein</fullName>
    </recommendedName>
</protein>
<feature type="domain" description="Helix-hairpin-helix DNA-binding motif class 1" evidence="2">
    <location>
        <begin position="76"/>
        <end position="95"/>
    </location>
</feature>
<comment type="caution">
    <text evidence="3">The sequence shown here is derived from an EMBL/GenBank/DDBJ whole genome shotgun (WGS) entry which is preliminary data.</text>
</comment>
<dbReference type="GO" id="GO:0015628">
    <property type="term" value="P:protein secretion by the type II secretion system"/>
    <property type="evidence" value="ECO:0007669"/>
    <property type="project" value="TreeGrafter"/>
</dbReference>
<dbReference type="InterPro" id="IPR051675">
    <property type="entry name" value="Endo/Exo/Phosphatase_dom_1"/>
</dbReference>
<dbReference type="SMART" id="SM00278">
    <property type="entry name" value="HhH1"/>
    <property type="match status" value="2"/>
</dbReference>
<evidence type="ECO:0000256" key="1">
    <source>
        <dbReference type="SAM" id="Phobius"/>
    </source>
</evidence>
<dbReference type="SUPFAM" id="SSF47781">
    <property type="entry name" value="RuvA domain 2-like"/>
    <property type="match status" value="1"/>
</dbReference>
<dbReference type="AlphaFoldDB" id="A0A2M8EIP7"/>
<sequence length="129" mass="13923">MIVKLVERHRYTFMALLSGAILIGSGVSLGVGLFGNQGAEVKETTNATKVSGIQIGDDLSDQTINEKININTASADELDLLPGIGSVYAQRIVDYRRKNGPFNSIVEIQNVAGIGSKTFEKLKDRITVK</sequence>
<dbReference type="Proteomes" id="UP000228781">
    <property type="component" value="Unassembled WGS sequence"/>
</dbReference>
<dbReference type="NCBIfam" id="TIGR00426">
    <property type="entry name" value="competence protein ComEA helix-hairpin-helix repeat region"/>
    <property type="match status" value="1"/>
</dbReference>